<evidence type="ECO:0000313" key="2">
    <source>
        <dbReference type="EMBL" id="ESO01545.1"/>
    </source>
</evidence>
<proteinExistence type="predicted"/>
<dbReference type="KEGG" id="hro:HELRODRAFT_174507"/>
<accession>T1F873</accession>
<evidence type="ECO:0000313" key="3">
    <source>
        <dbReference type="EnsemblMetazoa" id="HelroP174507"/>
    </source>
</evidence>
<dbReference type="RefSeq" id="XP_009020199.1">
    <property type="nucleotide sequence ID" value="XM_009021951.1"/>
</dbReference>
<dbReference type="EMBL" id="KB096743">
    <property type="protein sequence ID" value="ESO01545.1"/>
    <property type="molecule type" value="Genomic_DNA"/>
</dbReference>
<keyword evidence="4" id="KW-1185">Reference proteome</keyword>
<evidence type="ECO:0000256" key="1">
    <source>
        <dbReference type="SAM" id="MobiDB-lite"/>
    </source>
</evidence>
<reference evidence="2 4" key="2">
    <citation type="journal article" date="2013" name="Nature">
        <title>Insights into bilaterian evolution from three spiralian genomes.</title>
        <authorList>
            <person name="Simakov O."/>
            <person name="Marletaz F."/>
            <person name="Cho S.J."/>
            <person name="Edsinger-Gonzales E."/>
            <person name="Havlak P."/>
            <person name="Hellsten U."/>
            <person name="Kuo D.H."/>
            <person name="Larsson T."/>
            <person name="Lv J."/>
            <person name="Arendt D."/>
            <person name="Savage R."/>
            <person name="Osoegawa K."/>
            <person name="de Jong P."/>
            <person name="Grimwood J."/>
            <person name="Chapman J.A."/>
            <person name="Shapiro H."/>
            <person name="Aerts A."/>
            <person name="Otillar R.P."/>
            <person name="Terry A.Y."/>
            <person name="Boore J.L."/>
            <person name="Grigoriev I.V."/>
            <person name="Lindberg D.R."/>
            <person name="Seaver E.C."/>
            <person name="Weisblat D.A."/>
            <person name="Putnam N.H."/>
            <person name="Rokhsar D.S."/>
        </authorList>
    </citation>
    <scope>NUCLEOTIDE SEQUENCE</scope>
</reference>
<dbReference type="InParanoid" id="T1F873"/>
<dbReference type="GeneID" id="20205022"/>
<reference evidence="4" key="1">
    <citation type="submission" date="2012-12" db="EMBL/GenBank/DDBJ databases">
        <authorList>
            <person name="Hellsten U."/>
            <person name="Grimwood J."/>
            <person name="Chapman J.A."/>
            <person name="Shapiro H."/>
            <person name="Aerts A."/>
            <person name="Otillar R.P."/>
            <person name="Terry A.Y."/>
            <person name="Boore J.L."/>
            <person name="Simakov O."/>
            <person name="Marletaz F."/>
            <person name="Cho S.-J."/>
            <person name="Edsinger-Gonzales E."/>
            <person name="Havlak P."/>
            <person name="Kuo D.-H."/>
            <person name="Larsson T."/>
            <person name="Lv J."/>
            <person name="Arendt D."/>
            <person name="Savage R."/>
            <person name="Osoegawa K."/>
            <person name="de Jong P."/>
            <person name="Lindberg D.R."/>
            <person name="Seaver E.C."/>
            <person name="Weisblat D.A."/>
            <person name="Putnam N.H."/>
            <person name="Grigoriev I.V."/>
            <person name="Rokhsar D.S."/>
        </authorList>
    </citation>
    <scope>NUCLEOTIDE SEQUENCE</scope>
</reference>
<reference evidence="3" key="3">
    <citation type="submission" date="2015-06" db="UniProtKB">
        <authorList>
            <consortium name="EnsemblMetazoa"/>
        </authorList>
    </citation>
    <scope>IDENTIFICATION</scope>
</reference>
<name>T1F873_HELRO</name>
<dbReference type="Proteomes" id="UP000015101">
    <property type="component" value="Unassembled WGS sequence"/>
</dbReference>
<sequence>MLKPQTGTLQASTNLQQKQPSQSVANLSCKPIAADNFKLIQSDLDSSLASLAGNLNMSPVGQIKKTEHQWTGSTGGEKKLTGGTGASAWGQQSFNVANNWAQSGVKSFSTLEMYIHACGYK</sequence>
<organism evidence="3 4">
    <name type="scientific">Helobdella robusta</name>
    <name type="common">Californian leech</name>
    <dbReference type="NCBI Taxonomy" id="6412"/>
    <lineage>
        <taxon>Eukaryota</taxon>
        <taxon>Metazoa</taxon>
        <taxon>Spiralia</taxon>
        <taxon>Lophotrochozoa</taxon>
        <taxon>Annelida</taxon>
        <taxon>Clitellata</taxon>
        <taxon>Hirudinea</taxon>
        <taxon>Rhynchobdellida</taxon>
        <taxon>Glossiphoniidae</taxon>
        <taxon>Helobdella</taxon>
    </lineage>
</organism>
<dbReference type="EMBL" id="AMQM01004929">
    <property type="status" value="NOT_ANNOTATED_CDS"/>
    <property type="molecule type" value="Genomic_DNA"/>
</dbReference>
<dbReference type="AlphaFoldDB" id="T1F873"/>
<feature type="region of interest" description="Disordered" evidence="1">
    <location>
        <begin position="1"/>
        <end position="22"/>
    </location>
</feature>
<dbReference type="EnsemblMetazoa" id="HelroT174507">
    <property type="protein sequence ID" value="HelroP174507"/>
    <property type="gene ID" value="HelroG174507"/>
</dbReference>
<evidence type="ECO:0000313" key="4">
    <source>
        <dbReference type="Proteomes" id="UP000015101"/>
    </source>
</evidence>
<dbReference type="CTD" id="20205022"/>
<dbReference type="HOGENOM" id="CLU_2040612_0_0_1"/>
<gene>
    <name evidence="3" type="primary">20205022</name>
    <name evidence="2" type="ORF">HELRODRAFT_174507</name>
</gene>
<protein>
    <submittedName>
        <fullName evidence="2 3">Uncharacterized protein</fullName>
    </submittedName>
</protein>